<dbReference type="AlphaFoldDB" id="J0WZ46"/>
<dbReference type="eggNOG" id="ENOG502R1IT">
    <property type="taxonomic scope" value="Eukaryota"/>
</dbReference>
<dbReference type="OrthoDB" id="3685327at2759"/>
<protein>
    <submittedName>
        <fullName evidence="1">Uncharacterized protein</fullName>
    </submittedName>
</protein>
<dbReference type="KEGG" id="adl:AURDEDRAFT_114299"/>
<sequence length="112" mass="12245">MVDGMAKEYPKTNVVVCHTDHEAHFDGQEGVDWAHTHFEIDIQLGGTIGYEVYVGGSGTFKRKGDGGYINWGWYVSEPGLEEVEVADSGHRAGVLAKDAEEDGSLLTFAKQE</sequence>
<accession>J0WZ46</accession>
<evidence type="ECO:0000313" key="1">
    <source>
        <dbReference type="EMBL" id="EJD44572.1"/>
    </source>
</evidence>
<gene>
    <name evidence="1" type="ORF">AURDEDRAFT_114299</name>
</gene>
<evidence type="ECO:0000313" key="2">
    <source>
        <dbReference type="Proteomes" id="UP000006514"/>
    </source>
</evidence>
<dbReference type="OMA" id="GWYVSEP"/>
<dbReference type="InParanoid" id="J0WZ46"/>
<dbReference type="Proteomes" id="UP000006514">
    <property type="component" value="Unassembled WGS sequence"/>
</dbReference>
<keyword evidence="2" id="KW-1185">Reference proteome</keyword>
<proteinExistence type="predicted"/>
<organism evidence="1 2">
    <name type="scientific">Auricularia subglabra (strain TFB-10046 / SS5)</name>
    <name type="common">White-rot fungus</name>
    <name type="synonym">Auricularia delicata (strain TFB10046)</name>
    <dbReference type="NCBI Taxonomy" id="717982"/>
    <lineage>
        <taxon>Eukaryota</taxon>
        <taxon>Fungi</taxon>
        <taxon>Dikarya</taxon>
        <taxon>Basidiomycota</taxon>
        <taxon>Agaricomycotina</taxon>
        <taxon>Agaricomycetes</taxon>
        <taxon>Auriculariales</taxon>
        <taxon>Auriculariaceae</taxon>
        <taxon>Auricularia</taxon>
    </lineage>
</organism>
<reference evidence="2" key="1">
    <citation type="journal article" date="2012" name="Science">
        <title>The Paleozoic origin of enzymatic lignin decomposition reconstructed from 31 fungal genomes.</title>
        <authorList>
            <person name="Floudas D."/>
            <person name="Binder M."/>
            <person name="Riley R."/>
            <person name="Barry K."/>
            <person name="Blanchette R.A."/>
            <person name="Henrissat B."/>
            <person name="Martinez A.T."/>
            <person name="Otillar R."/>
            <person name="Spatafora J.W."/>
            <person name="Yadav J.S."/>
            <person name="Aerts A."/>
            <person name="Benoit I."/>
            <person name="Boyd A."/>
            <person name="Carlson A."/>
            <person name="Copeland A."/>
            <person name="Coutinho P.M."/>
            <person name="de Vries R.P."/>
            <person name="Ferreira P."/>
            <person name="Findley K."/>
            <person name="Foster B."/>
            <person name="Gaskell J."/>
            <person name="Glotzer D."/>
            <person name="Gorecki P."/>
            <person name="Heitman J."/>
            <person name="Hesse C."/>
            <person name="Hori C."/>
            <person name="Igarashi K."/>
            <person name="Jurgens J.A."/>
            <person name="Kallen N."/>
            <person name="Kersten P."/>
            <person name="Kohler A."/>
            <person name="Kuees U."/>
            <person name="Kumar T.K.A."/>
            <person name="Kuo A."/>
            <person name="LaButti K."/>
            <person name="Larrondo L.F."/>
            <person name="Lindquist E."/>
            <person name="Ling A."/>
            <person name="Lombard V."/>
            <person name="Lucas S."/>
            <person name="Lundell T."/>
            <person name="Martin R."/>
            <person name="McLaughlin D.J."/>
            <person name="Morgenstern I."/>
            <person name="Morin E."/>
            <person name="Murat C."/>
            <person name="Nagy L.G."/>
            <person name="Nolan M."/>
            <person name="Ohm R.A."/>
            <person name="Patyshakuliyeva A."/>
            <person name="Rokas A."/>
            <person name="Ruiz-Duenas F.J."/>
            <person name="Sabat G."/>
            <person name="Salamov A."/>
            <person name="Samejima M."/>
            <person name="Schmutz J."/>
            <person name="Slot J.C."/>
            <person name="St John F."/>
            <person name="Stenlid J."/>
            <person name="Sun H."/>
            <person name="Sun S."/>
            <person name="Syed K."/>
            <person name="Tsang A."/>
            <person name="Wiebenga A."/>
            <person name="Young D."/>
            <person name="Pisabarro A."/>
            <person name="Eastwood D.C."/>
            <person name="Martin F."/>
            <person name="Cullen D."/>
            <person name="Grigoriev I.V."/>
            <person name="Hibbett D.S."/>
        </authorList>
    </citation>
    <scope>NUCLEOTIDE SEQUENCE [LARGE SCALE GENOMIC DNA]</scope>
    <source>
        <strain evidence="2">TFB10046</strain>
    </source>
</reference>
<name>J0WZ46_AURST</name>
<dbReference type="EMBL" id="JH687770">
    <property type="protein sequence ID" value="EJD44572.1"/>
    <property type="molecule type" value="Genomic_DNA"/>
</dbReference>